<feature type="compositionally biased region" description="Polar residues" evidence="1">
    <location>
        <begin position="349"/>
        <end position="362"/>
    </location>
</feature>
<feature type="compositionally biased region" description="Polar residues" evidence="1">
    <location>
        <begin position="959"/>
        <end position="979"/>
    </location>
</feature>
<feature type="compositionally biased region" description="Basic and acidic residues" evidence="1">
    <location>
        <begin position="1246"/>
        <end position="1262"/>
    </location>
</feature>
<keyword evidence="3" id="KW-1185">Reference proteome</keyword>
<dbReference type="Ensembl" id="ENSOMET00000027037.1">
    <property type="protein sequence ID" value="ENSOMEP00000018137.1"/>
    <property type="gene ID" value="ENSOMEG00000019829.1"/>
</dbReference>
<feature type="compositionally biased region" description="Basic and acidic residues" evidence="1">
    <location>
        <begin position="303"/>
        <end position="314"/>
    </location>
</feature>
<feature type="region of interest" description="Disordered" evidence="1">
    <location>
        <begin position="283"/>
        <end position="315"/>
    </location>
</feature>
<evidence type="ECO:0000256" key="1">
    <source>
        <dbReference type="SAM" id="MobiDB-lite"/>
    </source>
</evidence>
<dbReference type="PANTHER" id="PTHR38004:SF1">
    <property type="entry name" value="PROLINE-RICH PROTEIN 33"/>
    <property type="match status" value="1"/>
</dbReference>
<organism evidence="2 3">
    <name type="scientific">Oryzias melastigma</name>
    <name type="common">Marine medaka</name>
    <dbReference type="NCBI Taxonomy" id="30732"/>
    <lineage>
        <taxon>Eukaryota</taxon>
        <taxon>Metazoa</taxon>
        <taxon>Chordata</taxon>
        <taxon>Craniata</taxon>
        <taxon>Vertebrata</taxon>
        <taxon>Euteleostomi</taxon>
        <taxon>Actinopterygii</taxon>
        <taxon>Neopterygii</taxon>
        <taxon>Teleostei</taxon>
        <taxon>Neoteleostei</taxon>
        <taxon>Acanthomorphata</taxon>
        <taxon>Ovalentaria</taxon>
        <taxon>Atherinomorphae</taxon>
        <taxon>Beloniformes</taxon>
        <taxon>Adrianichthyidae</taxon>
        <taxon>Oryziinae</taxon>
        <taxon>Oryzias</taxon>
    </lineage>
</organism>
<feature type="region of interest" description="Disordered" evidence="1">
    <location>
        <begin position="1246"/>
        <end position="1265"/>
    </location>
</feature>
<sequence length="1339" mass="146555">MGNIQPPTFTAQTMNSDVQVAPLYQCSSFLFDDATPFMFPPLKPALSYPPQNMPAPAPLPTLNSTPNSYGTGTTVPPDSVALPSPVTQMQTPCSSPGFSSYPPPAVQARKSLTSLLETQMSLANSKPKSQSTYYGLTPAQYVAYGGIRTTASHHSPKPSDTNKTHSFVTEPHVCKDNKLNGHEDLTTLLHSEALHGPELPQTVKGSEDAAQESWLGAHCNEIQLQKTSNLDRVKPELNLAQKTIQQPTNDVSTSKATIPVLKEGEVHSQSVVFSTDTGLSMPPYSGDGRYKSSSSLTNGFTPKTHDPHEVDNTDKTYNVTKPLMFDETCNEESRVKVSKESGKVGNFSPLLTRSSSADCENPNQPPTSELELKITESYMVKNTAGMQQSTNVLSGYSPSRRANELLLDREQKVTEMRGDIFLNNVQNNPPVFANTEHSLYRRNIETKCNNEPNMYSNESPSLQRPVKATTCSSVRSLSVPIRNTGPSPTVSDTTHFCREIQTPDTKTHTLKSAVPTVNNVLLGRDHIEPNSSVSYVTETMPDGFVSSKFYSDVETSDVKTKQIEQSISPDMQTRIGRRDVTEQGTTFNFYRTLQEHSNSNAVDGTVNTKEMKPCFHHTNIKAENVTQKTDFQRENMSMIGQRIFSNKTSTEQLQCSTTGASENMQNRSEQTSIFSLSSTYSDFSTTETIVPNKSNMESVLPIKAVNPSPLLTSTPAVISSQRLITPKSPLMKPDRPNTPATTKSDTMKTSCNSNSKHTETQHTGNKSPLIPWLQITNKKENLPINATITDNKYLASPPPKIKNIISSETVASIHSGRAEANTYAISAEQSIQQRHNLMTEEKLLTNKNPGNLQSPISSFNDTRTLLGSSSPSLTKTDSNNLHNSIKLQSIKDISHNPQTATSLSPVCLIGLNKEQNLPILNPLPNNTTADAAKQSFEPNPEHVLKPKIKLPPSEDTPATEEQTQQPMRPVKTNSSSDSNPIEIISPHYPEASTPSSYTKSPLTSTPNLSEKCPNKIEKPAPEEIPAPESPQPLTEAMQIISGMSNVKQAVEKVDLTKAATNTVIKPSIGKTAVTDTATPASLPQDSVSVKTLSPNRGMSPPSQQKTGLTGKNDLKAKTPMETQAVRPSIKSATSAASSVTDKSDTVGTSPTNTEPKTAQKQKGLKGKLSGWTRLKKHMVVEPDEPTFPVPEAKASVSSRISNEDTHQVGANQEIAKNQDDPKPLKMWDALLFQMFSTKEKIMHQINMKKKDSENTKPSKDSETEVPSFVSRLPILLYSPRFDARKLKEAAEKPLKTAAAFGMGLIKRKSQEDERKDFNRKARGFGSRKSTDTAEDGHDL</sequence>
<protein>
    <recommendedName>
        <fullName evidence="4">Proline rich 33</fullName>
    </recommendedName>
</protein>
<feature type="region of interest" description="Disordered" evidence="1">
    <location>
        <begin position="1305"/>
        <end position="1339"/>
    </location>
</feature>
<dbReference type="GeneTree" id="ENSGT00960000186692"/>
<feature type="region of interest" description="Disordered" evidence="1">
    <location>
        <begin position="920"/>
        <end position="1029"/>
    </location>
</feature>
<accession>A0A3B3CJW9</accession>
<dbReference type="PaxDb" id="30732-ENSOMEP00000018137"/>
<reference evidence="2" key="1">
    <citation type="submission" date="2025-08" db="UniProtKB">
        <authorList>
            <consortium name="Ensembl"/>
        </authorList>
    </citation>
    <scope>IDENTIFICATION</scope>
</reference>
<reference evidence="2" key="2">
    <citation type="submission" date="2025-09" db="UniProtKB">
        <authorList>
            <consortium name="Ensembl"/>
        </authorList>
    </citation>
    <scope>IDENTIFICATION</scope>
</reference>
<feature type="compositionally biased region" description="Polar residues" evidence="1">
    <location>
        <begin position="291"/>
        <end position="301"/>
    </location>
</feature>
<feature type="compositionally biased region" description="Basic and acidic residues" evidence="1">
    <location>
        <begin position="1308"/>
        <end position="1319"/>
    </location>
</feature>
<proteinExistence type="predicted"/>
<feature type="compositionally biased region" description="Polar residues" evidence="1">
    <location>
        <begin position="1130"/>
        <end position="1158"/>
    </location>
</feature>
<name>A0A3B3CJW9_ORYME</name>
<feature type="compositionally biased region" description="Polar residues" evidence="1">
    <location>
        <begin position="738"/>
        <end position="766"/>
    </location>
</feature>
<evidence type="ECO:0008006" key="4">
    <source>
        <dbReference type="Google" id="ProtNLM"/>
    </source>
</evidence>
<feature type="region of interest" description="Disordered" evidence="1">
    <location>
        <begin position="726"/>
        <end position="767"/>
    </location>
</feature>
<dbReference type="OMA" id="MIKADVI"/>
<dbReference type="Pfam" id="PF15485">
    <property type="entry name" value="DUF4643"/>
    <property type="match status" value="1"/>
</dbReference>
<feature type="compositionally biased region" description="Polar residues" evidence="1">
    <location>
        <begin position="992"/>
        <end position="1008"/>
    </location>
</feature>
<feature type="region of interest" description="Disordered" evidence="1">
    <location>
        <begin position="1075"/>
        <end position="1166"/>
    </location>
</feature>
<feature type="region of interest" description="Disordered" evidence="1">
    <location>
        <begin position="346"/>
        <end position="368"/>
    </location>
</feature>
<dbReference type="PANTHER" id="PTHR38004">
    <property type="entry name" value="PROLINE-RICH PROTEIN 33"/>
    <property type="match status" value="1"/>
</dbReference>
<evidence type="ECO:0000313" key="2">
    <source>
        <dbReference type="Ensembl" id="ENSOMEP00000018137.1"/>
    </source>
</evidence>
<dbReference type="Proteomes" id="UP000261560">
    <property type="component" value="Unplaced"/>
</dbReference>
<feature type="compositionally biased region" description="Polar residues" evidence="1">
    <location>
        <begin position="85"/>
        <end position="98"/>
    </location>
</feature>
<feature type="compositionally biased region" description="Basic and acidic residues" evidence="1">
    <location>
        <begin position="1012"/>
        <end position="1021"/>
    </location>
</feature>
<evidence type="ECO:0000313" key="3">
    <source>
        <dbReference type="Proteomes" id="UP000261560"/>
    </source>
</evidence>
<feature type="compositionally biased region" description="Polar residues" evidence="1">
    <location>
        <begin position="1075"/>
        <end position="1109"/>
    </location>
</feature>
<feature type="compositionally biased region" description="Basic and acidic residues" evidence="1">
    <location>
        <begin position="1328"/>
        <end position="1339"/>
    </location>
</feature>
<feature type="region of interest" description="Disordered" evidence="1">
    <location>
        <begin position="85"/>
        <end position="104"/>
    </location>
</feature>
<dbReference type="InterPro" id="IPR028004">
    <property type="entry name" value="DUF4643"/>
</dbReference>